<evidence type="ECO:0000313" key="2">
    <source>
        <dbReference type="Proteomes" id="UP000696413"/>
    </source>
</evidence>
<name>A0ABS6HNA9_MYCGD</name>
<comment type="caution">
    <text evidence="1">The sequence shown here is derived from an EMBL/GenBank/DDBJ whole genome shotgun (WGS) entry which is preliminary data.</text>
</comment>
<reference evidence="1 2" key="1">
    <citation type="submission" date="2021-05" db="EMBL/GenBank/DDBJ databases">
        <title>Draft Genome Sequences of Clinical Respiratory Isolates of Mycobacterium goodii Recovered in Ireland.</title>
        <authorList>
            <person name="Flanagan P.R."/>
            <person name="Mok S."/>
            <person name="Roycroft E."/>
            <person name="Rogers T.R."/>
            <person name="Fitzgibbon M."/>
        </authorList>
    </citation>
    <scope>NUCLEOTIDE SEQUENCE [LARGE SCALE GENOMIC DNA]</scope>
    <source>
        <strain evidence="1 2">14IE55</strain>
    </source>
</reference>
<proteinExistence type="predicted"/>
<evidence type="ECO:0000313" key="1">
    <source>
        <dbReference type="EMBL" id="MBU8824144.1"/>
    </source>
</evidence>
<keyword evidence="2" id="KW-1185">Reference proteome</keyword>
<gene>
    <name evidence="1" type="ORF">KL859_14865</name>
</gene>
<dbReference type="EMBL" id="JAHBOM010000010">
    <property type="protein sequence ID" value="MBU8824144.1"/>
    <property type="molecule type" value="Genomic_DNA"/>
</dbReference>
<dbReference type="RefSeq" id="WP_214394993.1">
    <property type="nucleotide sequence ID" value="NZ_JAHBOL010000014.1"/>
</dbReference>
<protein>
    <submittedName>
        <fullName evidence="1">Uncharacterized protein</fullName>
    </submittedName>
</protein>
<organism evidence="1 2">
    <name type="scientific">Mycolicibacterium goodii</name>
    <name type="common">Mycobacterium goodii</name>
    <dbReference type="NCBI Taxonomy" id="134601"/>
    <lineage>
        <taxon>Bacteria</taxon>
        <taxon>Bacillati</taxon>
        <taxon>Actinomycetota</taxon>
        <taxon>Actinomycetes</taxon>
        <taxon>Mycobacteriales</taxon>
        <taxon>Mycobacteriaceae</taxon>
        <taxon>Mycolicibacterium</taxon>
    </lineage>
</organism>
<accession>A0ABS6HNA9</accession>
<dbReference type="Proteomes" id="UP000696413">
    <property type="component" value="Unassembled WGS sequence"/>
</dbReference>
<sequence>MLGPSGNRAHTRARAERAWRLRVRGRTWQEIADEVGFKSRHSAQKAVRTFLERNPPDDIETMRRAVGQVMVETIATVRESMEEAHEAGKHRDVAELGKVILDGLDKRAKLEGLYVAVPQVVDVQVTQTVVEMISDTRAKLQAAIDAEVVPLPDQQQEAIER</sequence>